<evidence type="ECO:0000313" key="8">
    <source>
        <dbReference type="EMBL" id="MFC5023793.1"/>
    </source>
</evidence>
<comment type="similarity">
    <text evidence="1">Belongs to the glycosyl hydrolase 32 family.</text>
</comment>
<evidence type="ECO:0000259" key="7">
    <source>
        <dbReference type="Pfam" id="PF08244"/>
    </source>
</evidence>
<dbReference type="Gene3D" id="2.115.10.20">
    <property type="entry name" value="Glycosyl hydrolase domain, family 43"/>
    <property type="match status" value="2"/>
</dbReference>
<evidence type="ECO:0000259" key="6">
    <source>
        <dbReference type="Pfam" id="PF00251"/>
    </source>
</evidence>
<dbReference type="SUPFAM" id="SSF75005">
    <property type="entry name" value="Arabinanase/levansucrase/invertase"/>
    <property type="match status" value="2"/>
</dbReference>
<evidence type="ECO:0000313" key="9">
    <source>
        <dbReference type="Proteomes" id="UP001595829"/>
    </source>
</evidence>
<dbReference type="SUPFAM" id="SSF49899">
    <property type="entry name" value="Concanavalin A-like lectins/glucanases"/>
    <property type="match status" value="1"/>
</dbReference>
<dbReference type="Gene3D" id="2.60.120.560">
    <property type="entry name" value="Exo-inulinase, domain 1"/>
    <property type="match status" value="1"/>
</dbReference>
<dbReference type="InterPro" id="IPR001362">
    <property type="entry name" value="Glyco_hydro_32"/>
</dbReference>
<dbReference type="PROSITE" id="PS00609">
    <property type="entry name" value="GLYCOSYL_HYDROL_F32"/>
    <property type="match status" value="1"/>
</dbReference>
<dbReference type="CDD" id="cd18622">
    <property type="entry name" value="GH32_Inu-like"/>
    <property type="match status" value="1"/>
</dbReference>
<keyword evidence="2" id="KW-0378">Hydrolase</keyword>
<evidence type="ECO:0000256" key="2">
    <source>
        <dbReference type="ARBA" id="ARBA00022801"/>
    </source>
</evidence>
<dbReference type="EMBL" id="JBHSJD010000013">
    <property type="protein sequence ID" value="MFC5023793.1"/>
    <property type="molecule type" value="Genomic_DNA"/>
</dbReference>
<gene>
    <name evidence="8" type="ORF">ACFPM3_16765</name>
</gene>
<feature type="region of interest" description="Disordered" evidence="4">
    <location>
        <begin position="34"/>
        <end position="59"/>
    </location>
</feature>
<dbReference type="InterPro" id="IPR013148">
    <property type="entry name" value="Glyco_hydro_32_N"/>
</dbReference>
<feature type="domain" description="Glycosyl hydrolase family 32 N-terminal" evidence="6">
    <location>
        <begin position="64"/>
        <end position="301"/>
    </location>
</feature>
<dbReference type="InterPro" id="IPR013320">
    <property type="entry name" value="ConA-like_dom_sf"/>
</dbReference>
<evidence type="ECO:0000256" key="3">
    <source>
        <dbReference type="ARBA" id="ARBA00023295"/>
    </source>
</evidence>
<organism evidence="8 9">
    <name type="scientific">Streptomyces coeruleoprunus</name>
    <dbReference type="NCBI Taxonomy" id="285563"/>
    <lineage>
        <taxon>Bacteria</taxon>
        <taxon>Bacillati</taxon>
        <taxon>Actinomycetota</taxon>
        <taxon>Actinomycetes</taxon>
        <taxon>Kitasatosporales</taxon>
        <taxon>Streptomycetaceae</taxon>
        <taxon>Streptomyces</taxon>
    </lineage>
</organism>
<feature type="domain" description="Glycosyl hydrolase family 32 N-terminal" evidence="6">
    <location>
        <begin position="627"/>
        <end position="702"/>
    </location>
</feature>
<dbReference type="Pfam" id="PF00251">
    <property type="entry name" value="Glyco_hydro_32N"/>
    <property type="match status" value="2"/>
</dbReference>
<name>A0ABV9XGI2_9ACTN</name>
<keyword evidence="9" id="KW-1185">Reference proteome</keyword>
<dbReference type="PANTHER" id="PTHR42800">
    <property type="entry name" value="EXOINULINASE INUD (AFU_ORTHOLOGUE AFUA_5G00480)"/>
    <property type="match status" value="1"/>
</dbReference>
<evidence type="ECO:0000256" key="5">
    <source>
        <dbReference type="SAM" id="SignalP"/>
    </source>
</evidence>
<dbReference type="RefSeq" id="WP_380840570.1">
    <property type="nucleotide sequence ID" value="NZ_JBHMCZ010000008.1"/>
</dbReference>
<feature type="domain" description="Glycosyl hydrolase family 32 C-terminal" evidence="7">
    <location>
        <begin position="730"/>
        <end position="852"/>
    </location>
</feature>
<dbReference type="Proteomes" id="UP001595829">
    <property type="component" value="Unassembled WGS sequence"/>
</dbReference>
<keyword evidence="5" id="KW-0732">Signal</keyword>
<sequence>MSSGLPVRRGPVGRRPLRLLAAVATVCALAAAAPSPPSVAAPAPPPSVAADSPPFGEPHRPRFHFTPEKNWMNDPNGLVHHQGEYHLFYQYNPSGDTWGNMSWGHAVSKDLVRWQELPLAIPHDDEEMVFSGSAVVDHDNTSGFGTPEEPAMVAVYTSAYKADGRQAQSLAYSTDRGRTWTKYAGNPVLDIGSKEFRDPKVQWYAPTRSWLMTVSLSTERKVRFYSSKDLKTWTHLSDFGPQGAVGGVWECPDLFPLPVDGDAKRTKWVLVVNINPGGIAGGSAAQYFVGDFDGERFTPDDDGSYTPPAGLLVQGFEDPAYGTWTATGTAFGDGPATGPLDGQSPVTGVEGTGHASSFHGGDAATGTLTSPEFTVDRPHLNFKVGGGRHPHDPAAVPEQGPPPAGTVLADFEGGGYGDWTATGEAFGTGPARGTLPGQQPVSGWLGDGLVNTFLHGDATTGTLTSPDFTLDKDHINLLVGGGNHPSASTAPTAVRLIVDGEVVRSATGKDTEALNWTAWDVRDLAGRTARIEIVDANTGGWGHINVDHIMLSDTPARPRSTETSVNLLVDGEVVQSVTGSDSETLDWASFDLRPHQGRKARVQVVDRNTAGWGHILADHFTLADAPALSAVQRADWVDHGKDYYAAVSWENAPDGRRHMIGWMNNWQYGNHVPTSPWRGAQSIPREMGLRTVDGRVRLTQQPVRSLATLAEGPEITARRVAVRNGSVPLADGRADGTALDVDATFSLRDAERFGLKVRTGPGEETVIGYDAGRRELYVDRTRSGAVDFSGDFPGVQRAPLAPVDGKVRLRILVDRSSVEVFGGRGEAVITDQVFPGPDSDGVRLFAEGGSALLDVARVRHLGAHRD</sequence>
<comment type="caution">
    <text evidence="8">The sequence shown here is derived from an EMBL/GenBank/DDBJ whole genome shotgun (WGS) entry which is preliminary data.</text>
</comment>
<feature type="compositionally biased region" description="Pro residues" evidence="4">
    <location>
        <begin position="34"/>
        <end position="47"/>
    </location>
</feature>
<dbReference type="InterPro" id="IPR013189">
    <property type="entry name" value="Glyco_hydro_32_C"/>
</dbReference>
<accession>A0ABV9XGI2</accession>
<keyword evidence="3" id="KW-0326">Glycosidase</keyword>
<feature type="chain" id="PRO_5047500540" evidence="5">
    <location>
        <begin position="41"/>
        <end position="866"/>
    </location>
</feature>
<reference evidence="9" key="1">
    <citation type="journal article" date="2019" name="Int. J. Syst. Evol. Microbiol.">
        <title>The Global Catalogue of Microorganisms (GCM) 10K type strain sequencing project: providing services to taxonomists for standard genome sequencing and annotation.</title>
        <authorList>
            <consortium name="The Broad Institute Genomics Platform"/>
            <consortium name="The Broad Institute Genome Sequencing Center for Infectious Disease"/>
            <person name="Wu L."/>
            <person name="Ma J."/>
        </authorList>
    </citation>
    <scope>NUCLEOTIDE SEQUENCE [LARGE SCALE GENOMIC DNA]</scope>
    <source>
        <strain evidence="9">CGMCC 4.1648</strain>
    </source>
</reference>
<evidence type="ECO:0000256" key="4">
    <source>
        <dbReference type="SAM" id="MobiDB-lite"/>
    </source>
</evidence>
<dbReference type="PANTHER" id="PTHR42800:SF1">
    <property type="entry name" value="EXOINULINASE INUD (AFU_ORTHOLOGUE AFUA_5G00480)"/>
    <property type="match status" value="1"/>
</dbReference>
<protein>
    <submittedName>
        <fullName evidence="8">GH32 C-terminal domain-containing protein</fullName>
    </submittedName>
</protein>
<dbReference type="InterPro" id="IPR018053">
    <property type="entry name" value="Glyco_hydro_32_AS"/>
</dbReference>
<feature type="signal peptide" evidence="5">
    <location>
        <begin position="1"/>
        <end position="40"/>
    </location>
</feature>
<dbReference type="InterPro" id="IPR023296">
    <property type="entry name" value="Glyco_hydro_beta-prop_sf"/>
</dbReference>
<proteinExistence type="inferred from homology"/>
<evidence type="ECO:0000256" key="1">
    <source>
        <dbReference type="ARBA" id="ARBA00009902"/>
    </source>
</evidence>
<dbReference type="SMART" id="SM00640">
    <property type="entry name" value="Glyco_32"/>
    <property type="match status" value="1"/>
</dbReference>
<dbReference type="Pfam" id="PF08244">
    <property type="entry name" value="Glyco_hydro_32C"/>
    <property type="match status" value="1"/>
</dbReference>